<dbReference type="EMBL" id="SUTF01000001">
    <property type="protein sequence ID" value="MBE6509783.1"/>
    <property type="molecule type" value="Genomic_DNA"/>
</dbReference>
<evidence type="ECO:0000256" key="2">
    <source>
        <dbReference type="ARBA" id="ARBA00022679"/>
    </source>
</evidence>
<keyword evidence="1" id="KW-0328">Glycosyltransferase</keyword>
<sequence length="375" mass="44063">MSVKISVVLPVYNVANYLRKCLDSLVNQTFKDFEVICVNDGSTDMSLGILEGYSLSDSRFKIINQDNQGLSGARNTGIKEVQGDYILFVDSDDWLEENALELLYQHVSGFDSDITMFKFKYFDDDTGEFSEGPFTNLEIIDSSYYTGNFCYMDVLDIIFKISHAPFNKLYKTSFIKKLDACFLHGSYYEDLEFFYKVFLKAKKVSVLPEFLYFYRIRDQSISTSGDEGSFDIFNILKSTKQNLIDSNIYDEVKQEWLMFVIVNLKYVYLRIMADLKNRFIDSIKENYDEFELADVENFEGWHYEDQSFYESILVCDNYKEFDLCRDKISYEILSKHYETLSNIYKQQIDELTRENNELKEQLANSSIKSRFKNIL</sequence>
<evidence type="ECO:0000259" key="4">
    <source>
        <dbReference type="Pfam" id="PF00535"/>
    </source>
</evidence>
<comment type="caution">
    <text evidence="5">The sequence shown here is derived from an EMBL/GenBank/DDBJ whole genome shotgun (WGS) entry which is preliminary data.</text>
</comment>
<evidence type="ECO:0000256" key="1">
    <source>
        <dbReference type="ARBA" id="ARBA00022676"/>
    </source>
</evidence>
<feature type="coiled-coil region" evidence="3">
    <location>
        <begin position="341"/>
        <end position="368"/>
    </location>
</feature>
<name>A0A8T3VET5_9EURY</name>
<evidence type="ECO:0000256" key="3">
    <source>
        <dbReference type="SAM" id="Coils"/>
    </source>
</evidence>
<feature type="domain" description="Glycosyltransferase 2-like" evidence="4">
    <location>
        <begin position="6"/>
        <end position="133"/>
    </location>
</feature>
<dbReference type="SUPFAM" id="SSF53448">
    <property type="entry name" value="Nucleotide-diphospho-sugar transferases"/>
    <property type="match status" value="1"/>
</dbReference>
<keyword evidence="3" id="KW-0175">Coiled coil</keyword>
<proteinExistence type="predicted"/>
<dbReference type="PANTHER" id="PTHR22916:SF51">
    <property type="entry name" value="GLYCOSYLTRANSFERASE EPSH-RELATED"/>
    <property type="match status" value="1"/>
</dbReference>
<dbReference type="Gene3D" id="3.90.550.10">
    <property type="entry name" value="Spore Coat Polysaccharide Biosynthesis Protein SpsA, Chain A"/>
    <property type="match status" value="1"/>
</dbReference>
<organism evidence="5 6">
    <name type="scientific">Methanobrevibacter millerae</name>
    <dbReference type="NCBI Taxonomy" id="230361"/>
    <lineage>
        <taxon>Archaea</taxon>
        <taxon>Methanobacteriati</taxon>
        <taxon>Methanobacteriota</taxon>
        <taxon>Methanomada group</taxon>
        <taxon>Methanobacteria</taxon>
        <taxon>Methanobacteriales</taxon>
        <taxon>Methanobacteriaceae</taxon>
        <taxon>Methanobrevibacter</taxon>
    </lineage>
</organism>
<gene>
    <name evidence="5" type="ORF">E7Z74_00720</name>
</gene>
<dbReference type="CDD" id="cd00761">
    <property type="entry name" value="Glyco_tranf_GTA_type"/>
    <property type="match status" value="1"/>
</dbReference>
<dbReference type="PANTHER" id="PTHR22916">
    <property type="entry name" value="GLYCOSYLTRANSFERASE"/>
    <property type="match status" value="1"/>
</dbReference>
<protein>
    <submittedName>
        <fullName evidence="5">Glycosyltransferase family 2 protein</fullName>
    </submittedName>
</protein>
<dbReference type="GO" id="GO:0016757">
    <property type="term" value="F:glycosyltransferase activity"/>
    <property type="evidence" value="ECO:0007669"/>
    <property type="project" value="UniProtKB-KW"/>
</dbReference>
<dbReference type="Proteomes" id="UP000713479">
    <property type="component" value="Unassembled WGS sequence"/>
</dbReference>
<accession>A0A8T3VET5</accession>
<dbReference type="AlphaFoldDB" id="A0A8T3VET5"/>
<dbReference type="Pfam" id="PF00535">
    <property type="entry name" value="Glycos_transf_2"/>
    <property type="match status" value="1"/>
</dbReference>
<evidence type="ECO:0000313" key="6">
    <source>
        <dbReference type="Proteomes" id="UP000713479"/>
    </source>
</evidence>
<dbReference type="InterPro" id="IPR001173">
    <property type="entry name" value="Glyco_trans_2-like"/>
</dbReference>
<reference evidence="5" key="1">
    <citation type="submission" date="2019-04" db="EMBL/GenBank/DDBJ databases">
        <title>Evolution of Biomass-Degrading Anaerobic Consortia Revealed by Metagenomics.</title>
        <authorList>
            <person name="Peng X."/>
        </authorList>
    </citation>
    <scope>NUCLEOTIDE SEQUENCE</scope>
    <source>
        <strain evidence="5">SIG13</strain>
    </source>
</reference>
<evidence type="ECO:0000313" key="5">
    <source>
        <dbReference type="EMBL" id="MBE6509783.1"/>
    </source>
</evidence>
<keyword evidence="2" id="KW-0808">Transferase</keyword>
<dbReference type="InterPro" id="IPR029044">
    <property type="entry name" value="Nucleotide-diphossugar_trans"/>
</dbReference>